<keyword evidence="3" id="KW-0479">Metal-binding</keyword>
<accession>A0A0C7G4R7</accession>
<dbReference type="InterPro" id="IPR024934">
    <property type="entry name" value="Rubredoxin-like_dom"/>
</dbReference>
<evidence type="ECO:0000256" key="1">
    <source>
        <dbReference type="ARBA" id="ARBA00001965"/>
    </source>
</evidence>
<dbReference type="CDD" id="cd01041">
    <property type="entry name" value="Rubrerythrin"/>
    <property type="match status" value="1"/>
</dbReference>
<dbReference type="NCBIfam" id="NF045767">
    <property type="entry name" value="RuberyRbr"/>
    <property type="match status" value="1"/>
</dbReference>
<dbReference type="InterPro" id="IPR003251">
    <property type="entry name" value="Rr_diiron-bd_dom"/>
</dbReference>
<evidence type="ECO:0000313" key="9">
    <source>
        <dbReference type="Proteomes" id="UP000049127"/>
    </source>
</evidence>
<evidence type="ECO:0000256" key="3">
    <source>
        <dbReference type="ARBA" id="ARBA00022723"/>
    </source>
</evidence>
<dbReference type="PROSITE" id="PS50903">
    <property type="entry name" value="RUBREDOXIN_LIKE"/>
    <property type="match status" value="1"/>
</dbReference>
<dbReference type="Pfam" id="PF02915">
    <property type="entry name" value="Rubrerythrin"/>
    <property type="match status" value="1"/>
</dbReference>
<dbReference type="CDD" id="cd00729">
    <property type="entry name" value="rubredoxin_SM"/>
    <property type="match status" value="1"/>
</dbReference>
<keyword evidence="8" id="KW-0560">Oxidoreductase</keyword>
<evidence type="ECO:0000259" key="6">
    <source>
        <dbReference type="PROSITE" id="PS50903"/>
    </source>
</evidence>
<evidence type="ECO:0000259" key="7">
    <source>
        <dbReference type="PROSITE" id="PS50905"/>
    </source>
</evidence>
<dbReference type="SUPFAM" id="SSF47240">
    <property type="entry name" value="Ferritin-like"/>
    <property type="match status" value="1"/>
</dbReference>
<comment type="cofactor">
    <cofactor evidence="1">
        <name>Fe(3+)</name>
        <dbReference type="ChEBI" id="CHEBI:29034"/>
    </cofactor>
</comment>
<dbReference type="Gene3D" id="2.20.28.10">
    <property type="match status" value="1"/>
</dbReference>
<dbReference type="OrthoDB" id="9799749at2"/>
<dbReference type="PANTHER" id="PTHR43865">
    <property type="entry name" value="RUBRERYTHRIN-RELATED"/>
    <property type="match status" value="1"/>
</dbReference>
<dbReference type="SUPFAM" id="SSF57802">
    <property type="entry name" value="Rubredoxin-like"/>
    <property type="match status" value="1"/>
</dbReference>
<dbReference type="InterPro" id="IPR009040">
    <property type="entry name" value="Ferritin-like_diiron"/>
</dbReference>
<dbReference type="AlphaFoldDB" id="A0A0C7G4R7"/>
<evidence type="ECO:0000256" key="4">
    <source>
        <dbReference type="ARBA" id="ARBA00022982"/>
    </source>
</evidence>
<keyword evidence="4" id="KW-0249">Electron transport</keyword>
<evidence type="ECO:0000256" key="2">
    <source>
        <dbReference type="ARBA" id="ARBA00022448"/>
    </source>
</evidence>
<keyword evidence="5" id="KW-0408">Iron</keyword>
<dbReference type="InterPro" id="IPR052364">
    <property type="entry name" value="Rubrerythrin"/>
</dbReference>
<dbReference type="Proteomes" id="UP000049127">
    <property type="component" value="Unassembled WGS sequence"/>
</dbReference>
<dbReference type="EMBL" id="CEKZ01000003">
    <property type="protein sequence ID" value="CEQ02751.1"/>
    <property type="molecule type" value="Genomic_DNA"/>
</dbReference>
<dbReference type="PANTHER" id="PTHR43865:SF1">
    <property type="entry name" value="RUBRERYTHRIN-RELATED"/>
    <property type="match status" value="1"/>
</dbReference>
<protein>
    <submittedName>
        <fullName evidence="8">Rubrerythrin</fullName>
        <ecNumber evidence="8">1.11.1.1</ecNumber>
    </submittedName>
</protein>
<feature type="domain" description="Rubredoxin-like" evidence="6">
    <location>
        <begin position="156"/>
        <end position="190"/>
    </location>
</feature>
<dbReference type="InterPro" id="IPR048574">
    <property type="entry name" value="RUBY_RBDX"/>
</dbReference>
<dbReference type="InterPro" id="IPR009078">
    <property type="entry name" value="Ferritin-like_SF"/>
</dbReference>
<keyword evidence="8" id="KW-0575">Peroxidase</keyword>
<feature type="domain" description="Ferritin-like diiron" evidence="7">
    <location>
        <begin position="3"/>
        <end position="149"/>
    </location>
</feature>
<dbReference type="GO" id="GO:0016692">
    <property type="term" value="F:NADH peroxidase activity"/>
    <property type="evidence" value="ECO:0007669"/>
    <property type="project" value="UniProtKB-EC"/>
</dbReference>
<evidence type="ECO:0000313" key="8">
    <source>
        <dbReference type="EMBL" id="CEQ02751.1"/>
    </source>
</evidence>
<proteinExistence type="predicted"/>
<keyword evidence="2" id="KW-0813">Transport</keyword>
<dbReference type="PROSITE" id="PS50905">
    <property type="entry name" value="FERRITIN_LIKE"/>
    <property type="match status" value="1"/>
</dbReference>
<dbReference type="Gene3D" id="1.20.1260.10">
    <property type="match status" value="1"/>
</dbReference>
<dbReference type="Pfam" id="PF21349">
    <property type="entry name" value="RUBY_RBDX"/>
    <property type="match status" value="1"/>
</dbReference>
<dbReference type="EC" id="1.11.1.1" evidence="8"/>
<dbReference type="RefSeq" id="WP_055334545.1">
    <property type="nucleotide sequence ID" value="NZ_CDNE01000003.1"/>
</dbReference>
<dbReference type="GO" id="GO:0005506">
    <property type="term" value="F:iron ion binding"/>
    <property type="evidence" value="ECO:0007669"/>
    <property type="project" value="InterPro"/>
</dbReference>
<evidence type="ECO:0000256" key="5">
    <source>
        <dbReference type="ARBA" id="ARBA00023004"/>
    </source>
</evidence>
<dbReference type="InterPro" id="IPR012347">
    <property type="entry name" value="Ferritin-like"/>
</dbReference>
<sequence>MNLLKDSKTALNLMRAFAGESQARNRYTFGESLAKKQNFEAIRQVFNYTANQEKAHAWIFYNHLKDLSGESITVDGGYPVEVYNDLVTTLKSAQHNEYEEWDKVYKEFGQIAREEGFINVATSFEKIAEIEKVHGDRFGKFADRLESNTLFKSNNEEKWICLNCGHVHTSKDAPKACPVCQYPQGYFLLYSESPFEN</sequence>
<name>A0A0C7G4R7_PARSO</name>
<gene>
    <name evidence="8" type="primary">rbr_1</name>
    <name evidence="8" type="ORF">R28058_04841</name>
</gene>
<reference evidence="8 9" key="1">
    <citation type="submission" date="2015-01" db="EMBL/GenBank/DDBJ databases">
        <authorList>
            <person name="Aslett A.Martin."/>
            <person name="De Silva Nishadi"/>
        </authorList>
    </citation>
    <scope>NUCLEOTIDE SEQUENCE [LARGE SCALE GENOMIC DNA]</scope>
    <source>
        <strain evidence="8 9">R28058</strain>
    </source>
</reference>
<organism evidence="8 9">
    <name type="scientific">Paraclostridium sordellii</name>
    <name type="common">Clostridium sordellii</name>
    <dbReference type="NCBI Taxonomy" id="1505"/>
    <lineage>
        <taxon>Bacteria</taxon>
        <taxon>Bacillati</taxon>
        <taxon>Bacillota</taxon>
        <taxon>Clostridia</taxon>
        <taxon>Peptostreptococcales</taxon>
        <taxon>Peptostreptococcaceae</taxon>
        <taxon>Paraclostridium</taxon>
    </lineage>
</organism>